<dbReference type="Gene3D" id="3.40.50.300">
    <property type="entry name" value="P-loop containing nucleotide triphosphate hydrolases"/>
    <property type="match status" value="1"/>
</dbReference>
<feature type="transmembrane region" description="Helical" evidence="2">
    <location>
        <begin position="523"/>
        <end position="543"/>
    </location>
</feature>
<dbReference type="OrthoDB" id="419058at2"/>
<dbReference type="InterPro" id="IPR027417">
    <property type="entry name" value="P-loop_NTPase"/>
</dbReference>
<feature type="transmembrane region" description="Helical" evidence="2">
    <location>
        <begin position="42"/>
        <end position="59"/>
    </location>
</feature>
<evidence type="ECO:0008006" key="5">
    <source>
        <dbReference type="Google" id="ProtNLM"/>
    </source>
</evidence>
<feature type="transmembrane region" description="Helical" evidence="2">
    <location>
        <begin position="609"/>
        <end position="628"/>
    </location>
</feature>
<dbReference type="RefSeq" id="WP_120682683.1">
    <property type="nucleotide sequence ID" value="NZ_RBAL01000015.1"/>
</dbReference>
<feature type="transmembrane region" description="Helical" evidence="2">
    <location>
        <begin position="549"/>
        <end position="565"/>
    </location>
</feature>
<dbReference type="AlphaFoldDB" id="A0A3A9YUT2"/>
<organism evidence="3 4">
    <name type="scientific">Streptomyces hoynatensis</name>
    <dbReference type="NCBI Taxonomy" id="1141874"/>
    <lineage>
        <taxon>Bacteria</taxon>
        <taxon>Bacillati</taxon>
        <taxon>Actinomycetota</taxon>
        <taxon>Actinomycetes</taxon>
        <taxon>Kitasatosporales</taxon>
        <taxon>Streptomycetaceae</taxon>
        <taxon>Streptomyces</taxon>
    </lineage>
</organism>
<proteinExistence type="predicted"/>
<feature type="transmembrane region" description="Helical" evidence="2">
    <location>
        <begin position="485"/>
        <end position="502"/>
    </location>
</feature>
<evidence type="ECO:0000313" key="4">
    <source>
        <dbReference type="Proteomes" id="UP000272474"/>
    </source>
</evidence>
<reference evidence="3 4" key="1">
    <citation type="journal article" date="2014" name="Int. J. Syst. Evol. Microbiol.">
        <title>Streptomyces hoynatensis sp. nov., isolated from deep marine sediment.</title>
        <authorList>
            <person name="Veyisoglu A."/>
            <person name="Sahin N."/>
        </authorList>
    </citation>
    <scope>NUCLEOTIDE SEQUENCE [LARGE SCALE GENOMIC DNA]</scope>
    <source>
        <strain evidence="3 4">KCTC 29097</strain>
    </source>
</reference>
<comment type="caution">
    <text evidence="3">The sequence shown here is derived from an EMBL/GenBank/DDBJ whole genome shotgun (WGS) entry which is preliminary data.</text>
</comment>
<evidence type="ECO:0000256" key="1">
    <source>
        <dbReference type="SAM" id="MobiDB-lite"/>
    </source>
</evidence>
<feature type="region of interest" description="Disordered" evidence="1">
    <location>
        <begin position="502"/>
        <end position="523"/>
    </location>
</feature>
<keyword evidence="2" id="KW-0472">Membrane</keyword>
<feature type="transmembrane region" description="Helical" evidence="2">
    <location>
        <begin position="444"/>
        <end position="465"/>
    </location>
</feature>
<name>A0A3A9YUT2_9ACTN</name>
<feature type="transmembrane region" description="Helical" evidence="2">
    <location>
        <begin position="585"/>
        <end position="603"/>
    </location>
</feature>
<dbReference type="EMBL" id="RBAL01000015">
    <property type="protein sequence ID" value="RKN38987.1"/>
    <property type="molecule type" value="Genomic_DNA"/>
</dbReference>
<sequence length="763" mass="82286">MQTRQADIPWLQRAGLVYGLLTLVALSGSLLLARAYDLHETAVATVAALPMSYLSWLTFRQNAAQAERRPAGDAVDRAAEDLARDRWDQWDEEARNRKVLPSPIRVPWAWTSRPVKDSMDSVLRDDAFPPLPGVPAAEAGALRRGEVAGGLYSVYAGLRSGRVVLLGGAGDGKSDAALLTAWEALKRRRALDAGAGARVPVPVLLSAREWNPAEEEIADWVADRLRADFRWLNARTARELVNSGRIALFLDGFDEMDAPLRRAAIARLNRRLPFRLLLFSRTEEFADAVTRERLHGAAVLELAPVETEDAVRFLTEYAADPVPEAWRRLMTDLRRRPAGPLAQALGSPLLLTLVRDTYAGGTDEVAELLTREFADRAAVEAFLLRRFLEIAYPADPSGPTARSSGGPGYHQADVRRWLGYLAHRLSEGRREGLDWRRMHWWAPAWPRVLAIGVIGMLAGVLVGAVTYGPAGDYATFGRSGARFGALYTGALGLTFGTAVGALSESRGPRPRRPARPGGPGRTLVSTGNPGVGAVVGLGVAITAGNMTDHLYGAAAGLVAGLTAVFDSARERPARRSRWSLPPARLALASGCTTGLPVGVAYWLGNGLAAGLEAGLFSACAAALIVGAARPSARPEPRTDPPTSWSLDLRQAAVFGLLTGLCVGLPHGIANGLDSGLQTGLVGSAGHILLAGLAGTAGMSDNWRTTLLFLQLHARRELRFPVRGMRFLRDAHRQRVLRADGPRYEFRHGRLREALAGEYRDGAR</sequence>
<evidence type="ECO:0000256" key="2">
    <source>
        <dbReference type="SAM" id="Phobius"/>
    </source>
</evidence>
<keyword evidence="2" id="KW-1133">Transmembrane helix</keyword>
<accession>A0A3A9YUT2</accession>
<dbReference type="Proteomes" id="UP000272474">
    <property type="component" value="Unassembled WGS sequence"/>
</dbReference>
<protein>
    <recommendedName>
        <fullName evidence="5">NACHT domain-containing protein</fullName>
    </recommendedName>
</protein>
<keyword evidence="4" id="KW-1185">Reference proteome</keyword>
<gene>
    <name evidence="3" type="ORF">D7294_22630</name>
</gene>
<keyword evidence="2" id="KW-0812">Transmembrane</keyword>
<evidence type="ECO:0000313" key="3">
    <source>
        <dbReference type="EMBL" id="RKN38987.1"/>
    </source>
</evidence>
<feature type="transmembrane region" description="Helical" evidence="2">
    <location>
        <begin position="16"/>
        <end position="36"/>
    </location>
</feature>